<evidence type="ECO:0000313" key="1">
    <source>
        <dbReference type="EMBL" id="ORY05942.1"/>
    </source>
</evidence>
<accession>A0A1Y1Z6L1</accession>
<dbReference type="AlphaFoldDB" id="A0A1Y1Z6L1"/>
<keyword evidence="2" id="KW-1185">Reference proteome</keyword>
<dbReference type="Proteomes" id="UP000193920">
    <property type="component" value="Unassembled WGS sequence"/>
</dbReference>
<reference evidence="1 2" key="1">
    <citation type="submission" date="2016-08" db="EMBL/GenBank/DDBJ databases">
        <title>A Parts List for Fungal Cellulosomes Revealed by Comparative Genomics.</title>
        <authorList>
            <consortium name="DOE Joint Genome Institute"/>
            <person name="Haitjema C.H."/>
            <person name="Gilmore S.P."/>
            <person name="Henske J.K."/>
            <person name="Solomon K.V."/>
            <person name="De Groot R."/>
            <person name="Kuo A."/>
            <person name="Mondo S.J."/>
            <person name="Salamov A.A."/>
            <person name="Labutti K."/>
            <person name="Zhao Z."/>
            <person name="Chiniquy J."/>
            <person name="Barry K."/>
            <person name="Brewer H.M."/>
            <person name="Purvine S.O."/>
            <person name="Wright A.T."/>
            <person name="Boxma B."/>
            <person name="Van Alen T."/>
            <person name="Hackstein J.H."/>
            <person name="Baker S.E."/>
            <person name="Grigoriev I.V."/>
            <person name="O'Malley M.A."/>
        </authorList>
    </citation>
    <scope>NUCLEOTIDE SEQUENCE [LARGE SCALE GENOMIC DNA]</scope>
    <source>
        <strain evidence="1 2">G1</strain>
    </source>
</reference>
<organism evidence="1 2">
    <name type="scientific">Neocallimastix californiae</name>
    <dbReference type="NCBI Taxonomy" id="1754190"/>
    <lineage>
        <taxon>Eukaryota</taxon>
        <taxon>Fungi</taxon>
        <taxon>Fungi incertae sedis</taxon>
        <taxon>Chytridiomycota</taxon>
        <taxon>Chytridiomycota incertae sedis</taxon>
        <taxon>Neocallimastigomycetes</taxon>
        <taxon>Neocallimastigales</taxon>
        <taxon>Neocallimastigaceae</taxon>
        <taxon>Neocallimastix</taxon>
    </lineage>
</organism>
<comment type="caution">
    <text evidence="1">The sequence shown here is derived from an EMBL/GenBank/DDBJ whole genome shotgun (WGS) entry which is preliminary data.</text>
</comment>
<name>A0A1Y1Z6L1_9FUNG</name>
<dbReference type="EMBL" id="MCOG01000443">
    <property type="protein sequence ID" value="ORY05942.1"/>
    <property type="molecule type" value="Genomic_DNA"/>
</dbReference>
<sequence>MNEKGLQQRFYAINKDGHVNGISLEKDHLDRISNQMELYETVTSNTNLCSNGKCNFNNIVKRGSLGNSCHTVLKINMNINFDDTTLETLKSLKNKEIDSKILPNYNNVDSILNTKNLYENSESISVVWNKLTNTYYEHIHEFSESESETFLANFNIVINEYKYMLSNSDYINNPLIQNITPEMIDSMETDLTIAYNYHYEHFDNNNNDNDDNVLKQYRMDYKKDSQSKLNREKFIHTLNSIVNLINQIEGNPISGLGTIYNGNTISSEINPNIIVSCSVYIKDAIDKLVEKIQSLDNSYNNELIDIYNNLSELYSINDMKYGLNQKTSINSELVHKLYNAVSEKLAIDNSLDENIKPSDNSLKVPGLERVENANLINTIKDNSVSNEDKMYILKGMEHQINNSPSKY</sequence>
<protein>
    <submittedName>
        <fullName evidence="1">Uncharacterized protein</fullName>
    </submittedName>
</protein>
<proteinExistence type="predicted"/>
<gene>
    <name evidence="1" type="ORF">LY90DRAFT_210413</name>
</gene>
<evidence type="ECO:0000313" key="2">
    <source>
        <dbReference type="Proteomes" id="UP000193920"/>
    </source>
</evidence>